<sequence>MKRAPVSLALAAVLSVLGALAPAARAATLPLAGDSLYALPPEAAVRRALQAMPQLRLGAMNEELAATEQARLNAGPYEWIARAGTSQRRVAGVERFREHEWGLERGVRWFGKADQDRAIGEQGMTLAAAQRADVWHEACRTLMQDWYSALRAQAVLQRLGEQHALVQQLKAVAERRVKAGDSPALEVLQADTELRRSEALVEQARQDVAQALALLSATYQQLPAPAPTGLPEPRTASETMPAQVSRITQDNHELDLAQAEAQLYQLKARRAASERTPDPTIALRATRERDGQERTVGLSVSIPLPGQVRASEASAATVRARMAEERARQVEAKVQLDAQRVVAEERHSHQVWASLRAVAEQSARQAQLMERAYQSGESSLSDALLSRRQALEAALAAQTAQINALAASARVQLDAHALWSID</sequence>
<feature type="signal peptide" evidence="2">
    <location>
        <begin position="1"/>
        <end position="26"/>
    </location>
</feature>
<dbReference type="EMBL" id="WWCJ01000001">
    <property type="protein sequence ID" value="MYN00848.1"/>
    <property type="molecule type" value="Genomic_DNA"/>
</dbReference>
<dbReference type="Proteomes" id="UP000448575">
    <property type="component" value="Unassembled WGS sequence"/>
</dbReference>
<reference evidence="3 4" key="1">
    <citation type="submission" date="2019-12" db="EMBL/GenBank/DDBJ databases">
        <title>Novel species isolated from a subtropical stream in China.</title>
        <authorList>
            <person name="Lu H."/>
        </authorList>
    </citation>
    <scope>NUCLEOTIDE SEQUENCE [LARGE SCALE GENOMIC DNA]</scope>
    <source>
        <strain evidence="3 4">DS3</strain>
    </source>
</reference>
<protein>
    <submittedName>
        <fullName evidence="3">TolC family protein</fullName>
    </submittedName>
</protein>
<dbReference type="PANTHER" id="PTHR30203">
    <property type="entry name" value="OUTER MEMBRANE CATION EFFLUX PROTEIN"/>
    <property type="match status" value="1"/>
</dbReference>
<evidence type="ECO:0000313" key="4">
    <source>
        <dbReference type="Proteomes" id="UP000448575"/>
    </source>
</evidence>
<evidence type="ECO:0000256" key="1">
    <source>
        <dbReference type="SAM" id="Coils"/>
    </source>
</evidence>
<evidence type="ECO:0000313" key="3">
    <source>
        <dbReference type="EMBL" id="MYN00848.1"/>
    </source>
</evidence>
<name>A0A6N9HBG6_9BURK</name>
<keyword evidence="1" id="KW-0175">Coiled coil</keyword>
<organism evidence="3 4">
    <name type="scientific">Pseudoduganella guangdongensis</name>
    <dbReference type="NCBI Taxonomy" id="2692179"/>
    <lineage>
        <taxon>Bacteria</taxon>
        <taxon>Pseudomonadati</taxon>
        <taxon>Pseudomonadota</taxon>
        <taxon>Betaproteobacteria</taxon>
        <taxon>Burkholderiales</taxon>
        <taxon>Oxalobacteraceae</taxon>
        <taxon>Telluria group</taxon>
        <taxon>Pseudoduganella</taxon>
    </lineage>
</organism>
<proteinExistence type="predicted"/>
<dbReference type="RefSeq" id="WP_161023849.1">
    <property type="nucleotide sequence ID" value="NZ_WWCJ01000001.1"/>
</dbReference>
<dbReference type="GO" id="GO:0015562">
    <property type="term" value="F:efflux transmembrane transporter activity"/>
    <property type="evidence" value="ECO:0007669"/>
    <property type="project" value="InterPro"/>
</dbReference>
<feature type="coiled-coil region" evidence="1">
    <location>
        <begin position="187"/>
        <end position="214"/>
    </location>
</feature>
<dbReference type="Gene3D" id="1.20.1600.10">
    <property type="entry name" value="Outer membrane efflux proteins (OEP)"/>
    <property type="match status" value="1"/>
</dbReference>
<dbReference type="SUPFAM" id="SSF56954">
    <property type="entry name" value="Outer membrane efflux proteins (OEP)"/>
    <property type="match status" value="1"/>
</dbReference>
<feature type="coiled-coil region" evidence="1">
    <location>
        <begin position="249"/>
        <end position="276"/>
    </location>
</feature>
<keyword evidence="2" id="KW-0732">Signal</keyword>
<comment type="caution">
    <text evidence="3">The sequence shown here is derived from an EMBL/GenBank/DDBJ whole genome shotgun (WGS) entry which is preliminary data.</text>
</comment>
<accession>A0A6N9HBG6</accession>
<keyword evidence="4" id="KW-1185">Reference proteome</keyword>
<dbReference type="InterPro" id="IPR010131">
    <property type="entry name" value="MdtP/NodT-like"/>
</dbReference>
<dbReference type="AlphaFoldDB" id="A0A6N9HBG6"/>
<evidence type="ECO:0000256" key="2">
    <source>
        <dbReference type="SAM" id="SignalP"/>
    </source>
</evidence>
<feature type="chain" id="PRO_5026815821" evidence="2">
    <location>
        <begin position="27"/>
        <end position="422"/>
    </location>
</feature>
<gene>
    <name evidence="3" type="ORF">GTP41_01925</name>
</gene>